<sequence>MVPNRSDVLKQSSLQSFKTRRCNFAMDGKITPTRRRSERKTGKASPLRRVGLFFITGSFKTRRRNEGRIPRFRPCAFISDKHLYRSSVGHTD</sequence>
<dbReference type="EMBL" id="CP042817">
    <property type="protein sequence ID" value="QEJ98858.1"/>
    <property type="molecule type" value="Genomic_DNA"/>
</dbReference>
<evidence type="ECO:0000313" key="2">
    <source>
        <dbReference type="Proteomes" id="UP000323594"/>
    </source>
</evidence>
<organism evidence="1 2">
    <name type="scientific">Treponema phagedenis</name>
    <dbReference type="NCBI Taxonomy" id="162"/>
    <lineage>
        <taxon>Bacteria</taxon>
        <taxon>Pseudomonadati</taxon>
        <taxon>Spirochaetota</taxon>
        <taxon>Spirochaetia</taxon>
        <taxon>Spirochaetales</taxon>
        <taxon>Treponemataceae</taxon>
        <taxon>Treponema</taxon>
    </lineage>
</organism>
<gene>
    <name evidence="1" type="ORF">FUT82_13210</name>
</gene>
<dbReference type="AlphaFoldDB" id="A0AAE6IV97"/>
<protein>
    <submittedName>
        <fullName evidence="1">Uncharacterized protein</fullName>
    </submittedName>
</protein>
<name>A0AAE6IV97_TREPH</name>
<proteinExistence type="predicted"/>
<reference evidence="1 2" key="1">
    <citation type="submission" date="2019-08" db="EMBL/GenBank/DDBJ databases">
        <authorList>
            <person name="Kuhnert P."/>
        </authorList>
    </citation>
    <scope>NUCLEOTIDE SEQUENCE [LARGE SCALE GENOMIC DNA]</scope>
    <source>
        <strain evidence="1 2">B36.5</strain>
    </source>
</reference>
<dbReference type="Proteomes" id="UP000323594">
    <property type="component" value="Chromosome"/>
</dbReference>
<accession>A0AAE6IV97</accession>
<evidence type="ECO:0000313" key="1">
    <source>
        <dbReference type="EMBL" id="QEJ98858.1"/>
    </source>
</evidence>